<dbReference type="InterPro" id="IPR046532">
    <property type="entry name" value="DUF6597"/>
</dbReference>
<comment type="caution">
    <text evidence="5">The sequence shown here is derived from an EMBL/GenBank/DDBJ whole genome shotgun (WGS) entry which is preliminary data.</text>
</comment>
<dbReference type="EMBL" id="RBIL01000001">
    <property type="protein sequence ID" value="RKQ92777.1"/>
    <property type="molecule type" value="Genomic_DNA"/>
</dbReference>
<dbReference type="GO" id="GO:0003700">
    <property type="term" value="F:DNA-binding transcription factor activity"/>
    <property type="evidence" value="ECO:0007669"/>
    <property type="project" value="InterPro"/>
</dbReference>
<dbReference type="InterPro" id="IPR018060">
    <property type="entry name" value="HTH_AraC"/>
</dbReference>
<proteinExistence type="predicted"/>
<dbReference type="SMART" id="SM00342">
    <property type="entry name" value="HTH_ARAC"/>
    <property type="match status" value="1"/>
</dbReference>
<keyword evidence="6" id="KW-1185">Reference proteome</keyword>
<dbReference type="PROSITE" id="PS01124">
    <property type="entry name" value="HTH_ARAC_FAMILY_2"/>
    <property type="match status" value="1"/>
</dbReference>
<evidence type="ECO:0000313" key="6">
    <source>
        <dbReference type="Proteomes" id="UP000278962"/>
    </source>
</evidence>
<feature type="domain" description="HTH araC/xylS-type" evidence="4">
    <location>
        <begin position="145"/>
        <end position="245"/>
    </location>
</feature>
<keyword evidence="1" id="KW-0805">Transcription regulation</keyword>
<dbReference type="GO" id="GO:0043565">
    <property type="term" value="F:sequence-specific DNA binding"/>
    <property type="evidence" value="ECO:0007669"/>
    <property type="project" value="InterPro"/>
</dbReference>
<protein>
    <submittedName>
        <fullName evidence="5">AraC family transcriptional regulator</fullName>
    </submittedName>
</protein>
<evidence type="ECO:0000256" key="3">
    <source>
        <dbReference type="ARBA" id="ARBA00023163"/>
    </source>
</evidence>
<name>A0A660LCK4_9ACTN</name>
<dbReference type="Pfam" id="PF12833">
    <property type="entry name" value="HTH_18"/>
    <property type="match status" value="1"/>
</dbReference>
<evidence type="ECO:0000313" key="5">
    <source>
        <dbReference type="EMBL" id="RKQ92777.1"/>
    </source>
</evidence>
<dbReference type="InterPro" id="IPR009057">
    <property type="entry name" value="Homeodomain-like_sf"/>
</dbReference>
<dbReference type="RefSeq" id="WP_121250540.1">
    <property type="nucleotide sequence ID" value="NZ_RBIL01000001.1"/>
</dbReference>
<dbReference type="Proteomes" id="UP000278962">
    <property type="component" value="Unassembled WGS sequence"/>
</dbReference>
<dbReference type="Gene3D" id="1.10.10.60">
    <property type="entry name" value="Homeodomain-like"/>
    <property type="match status" value="1"/>
</dbReference>
<organism evidence="5 6">
    <name type="scientific">Solirubrobacter pauli</name>
    <dbReference type="NCBI Taxonomy" id="166793"/>
    <lineage>
        <taxon>Bacteria</taxon>
        <taxon>Bacillati</taxon>
        <taxon>Actinomycetota</taxon>
        <taxon>Thermoleophilia</taxon>
        <taxon>Solirubrobacterales</taxon>
        <taxon>Solirubrobacteraceae</taxon>
        <taxon>Solirubrobacter</taxon>
    </lineage>
</organism>
<dbReference type="SUPFAM" id="SSF46689">
    <property type="entry name" value="Homeodomain-like"/>
    <property type="match status" value="1"/>
</dbReference>
<dbReference type="InterPro" id="IPR050204">
    <property type="entry name" value="AraC_XylS_family_regulators"/>
</dbReference>
<accession>A0A660LCK4</accession>
<dbReference type="PANTHER" id="PTHR46796">
    <property type="entry name" value="HTH-TYPE TRANSCRIPTIONAL ACTIVATOR RHAS-RELATED"/>
    <property type="match status" value="1"/>
</dbReference>
<reference evidence="5 6" key="1">
    <citation type="submission" date="2018-10" db="EMBL/GenBank/DDBJ databases">
        <title>Genomic Encyclopedia of Archaeal and Bacterial Type Strains, Phase II (KMG-II): from individual species to whole genera.</title>
        <authorList>
            <person name="Goeker M."/>
        </authorList>
    </citation>
    <scope>NUCLEOTIDE SEQUENCE [LARGE SCALE GENOMIC DNA]</scope>
    <source>
        <strain evidence="5 6">DSM 14954</strain>
    </source>
</reference>
<evidence type="ECO:0000259" key="4">
    <source>
        <dbReference type="PROSITE" id="PS01124"/>
    </source>
</evidence>
<sequence length="251" mass="28142">MHDDTRGILRPEAFRRHVVLTREPPSADLAHLVERHWMVEWDLSSPFTSEIVTHPSVNLTFEADGAWITGVHTRRWNRELTGSGRAIATKFRPGGFHAFHPVPAHTLTNSVLVADTVFGPLRPTTFAEIEDGLRAHGWTDDPRVDEIVELHAAMLRDPSITRVEHLCAYAGYSPRTLQRLFREYVGVTPKWVLDRIRLHEAAERMAEGDADWASMALDLGYFDQAHFIKAFKAVVGRSPAAYALSASSSVA</sequence>
<dbReference type="AlphaFoldDB" id="A0A660LCK4"/>
<gene>
    <name evidence="5" type="ORF">C8N24_2632</name>
</gene>
<dbReference type="OrthoDB" id="2559672at2"/>
<keyword evidence="3" id="KW-0804">Transcription</keyword>
<dbReference type="Pfam" id="PF20240">
    <property type="entry name" value="DUF6597"/>
    <property type="match status" value="1"/>
</dbReference>
<evidence type="ECO:0000256" key="2">
    <source>
        <dbReference type="ARBA" id="ARBA00023125"/>
    </source>
</evidence>
<keyword evidence="2" id="KW-0238">DNA-binding</keyword>
<evidence type="ECO:0000256" key="1">
    <source>
        <dbReference type="ARBA" id="ARBA00023015"/>
    </source>
</evidence>